<protein>
    <submittedName>
        <fullName evidence="2">Uncharacterized protein</fullName>
    </submittedName>
</protein>
<feature type="region of interest" description="Disordered" evidence="1">
    <location>
        <begin position="38"/>
        <end position="57"/>
    </location>
</feature>
<evidence type="ECO:0000256" key="1">
    <source>
        <dbReference type="SAM" id="MobiDB-lite"/>
    </source>
</evidence>
<organism evidence="2 3">
    <name type="scientific">Saguinus oedipus</name>
    <name type="common">Cotton-top tamarin</name>
    <name type="synonym">Oedipomidas oedipus</name>
    <dbReference type="NCBI Taxonomy" id="9490"/>
    <lineage>
        <taxon>Eukaryota</taxon>
        <taxon>Metazoa</taxon>
        <taxon>Chordata</taxon>
        <taxon>Craniata</taxon>
        <taxon>Vertebrata</taxon>
        <taxon>Euteleostomi</taxon>
        <taxon>Mammalia</taxon>
        <taxon>Eutheria</taxon>
        <taxon>Euarchontoglires</taxon>
        <taxon>Primates</taxon>
        <taxon>Haplorrhini</taxon>
        <taxon>Platyrrhini</taxon>
        <taxon>Cebidae</taxon>
        <taxon>Callitrichinae</taxon>
        <taxon>Saguinus</taxon>
    </lineage>
</organism>
<accession>A0ABQ9W1U5</accession>
<proteinExistence type="predicted"/>
<dbReference type="EMBL" id="JASSZA010000004">
    <property type="protein sequence ID" value="KAK2114758.1"/>
    <property type="molecule type" value="Genomic_DNA"/>
</dbReference>
<name>A0ABQ9W1U5_SAGOE</name>
<evidence type="ECO:0000313" key="2">
    <source>
        <dbReference type="EMBL" id="KAK2114758.1"/>
    </source>
</evidence>
<feature type="region of interest" description="Disordered" evidence="1">
    <location>
        <begin position="63"/>
        <end position="91"/>
    </location>
</feature>
<gene>
    <name evidence="2" type="ORF">P7K49_009024</name>
</gene>
<sequence length="130" mass="14198">MTPAFPQHGFSDFRILSESTDVPDSEAKSDLLLGKLSPLKPPLTSTHCQREDRRGKFRADLISATEGTRTDRHNSTHGTSSISSVTASPLAKLERNCQTSPIQPSREEVFSLPAQMHLSTSHLGLWPGSS</sequence>
<dbReference type="Proteomes" id="UP001266305">
    <property type="component" value="Unassembled WGS sequence"/>
</dbReference>
<reference evidence="2 3" key="1">
    <citation type="submission" date="2023-05" db="EMBL/GenBank/DDBJ databases">
        <title>B98-5 Cell Line De Novo Hybrid Assembly: An Optical Mapping Approach.</title>
        <authorList>
            <person name="Kananen K."/>
            <person name="Auerbach J.A."/>
            <person name="Kautto E."/>
            <person name="Blachly J.S."/>
        </authorList>
    </citation>
    <scope>NUCLEOTIDE SEQUENCE [LARGE SCALE GENOMIC DNA]</scope>
    <source>
        <strain evidence="2">B95-8</strain>
        <tissue evidence="2">Cell line</tissue>
    </source>
</reference>
<keyword evidence="3" id="KW-1185">Reference proteome</keyword>
<evidence type="ECO:0000313" key="3">
    <source>
        <dbReference type="Proteomes" id="UP001266305"/>
    </source>
</evidence>
<feature type="compositionally biased region" description="Basic and acidic residues" evidence="1">
    <location>
        <begin position="48"/>
        <end position="57"/>
    </location>
</feature>
<comment type="caution">
    <text evidence="2">The sequence shown here is derived from an EMBL/GenBank/DDBJ whole genome shotgun (WGS) entry which is preliminary data.</text>
</comment>
<feature type="compositionally biased region" description="Polar residues" evidence="1">
    <location>
        <begin position="76"/>
        <end position="87"/>
    </location>
</feature>